<dbReference type="RefSeq" id="WP_124959442.1">
    <property type="nucleotide sequence ID" value="NZ_RQXU01000008.1"/>
</dbReference>
<comment type="caution">
    <text evidence="7">The sequence shown here is derived from an EMBL/GenBank/DDBJ whole genome shotgun (WGS) entry which is preliminary data.</text>
</comment>
<evidence type="ECO:0000256" key="3">
    <source>
        <dbReference type="ARBA" id="ARBA00023004"/>
    </source>
</evidence>
<dbReference type="Pfam" id="PF00034">
    <property type="entry name" value="Cytochrom_C"/>
    <property type="match status" value="1"/>
</dbReference>
<protein>
    <submittedName>
        <fullName evidence="7">Cytochrome c</fullName>
    </submittedName>
</protein>
<evidence type="ECO:0000256" key="2">
    <source>
        <dbReference type="ARBA" id="ARBA00022723"/>
    </source>
</evidence>
<keyword evidence="3 4" id="KW-0408">Iron</keyword>
<evidence type="ECO:0000256" key="5">
    <source>
        <dbReference type="SAM" id="SignalP"/>
    </source>
</evidence>
<evidence type="ECO:0000256" key="4">
    <source>
        <dbReference type="PROSITE-ProRule" id="PRU00433"/>
    </source>
</evidence>
<dbReference type="Proteomes" id="UP000271590">
    <property type="component" value="Unassembled WGS sequence"/>
</dbReference>
<keyword evidence="5" id="KW-0732">Signal</keyword>
<dbReference type="EMBL" id="RQXU01000008">
    <property type="protein sequence ID" value="RRH87653.1"/>
    <property type="molecule type" value="Genomic_DNA"/>
</dbReference>
<dbReference type="AlphaFoldDB" id="A0A3P3EML1"/>
<feature type="domain" description="Cytochrome c" evidence="6">
    <location>
        <begin position="40"/>
        <end position="131"/>
    </location>
</feature>
<feature type="chain" id="PRO_5018314602" evidence="5">
    <location>
        <begin position="23"/>
        <end position="132"/>
    </location>
</feature>
<dbReference type="GO" id="GO:0009055">
    <property type="term" value="F:electron transfer activity"/>
    <property type="evidence" value="ECO:0007669"/>
    <property type="project" value="InterPro"/>
</dbReference>
<organism evidence="7 8">
    <name type="scientific">Variovorax beijingensis</name>
    <dbReference type="NCBI Taxonomy" id="2496117"/>
    <lineage>
        <taxon>Bacteria</taxon>
        <taxon>Pseudomonadati</taxon>
        <taxon>Pseudomonadota</taxon>
        <taxon>Betaproteobacteria</taxon>
        <taxon>Burkholderiales</taxon>
        <taxon>Comamonadaceae</taxon>
        <taxon>Variovorax</taxon>
    </lineage>
</organism>
<evidence type="ECO:0000256" key="1">
    <source>
        <dbReference type="ARBA" id="ARBA00022617"/>
    </source>
</evidence>
<evidence type="ECO:0000313" key="8">
    <source>
        <dbReference type="Proteomes" id="UP000271590"/>
    </source>
</evidence>
<dbReference type="InterPro" id="IPR036909">
    <property type="entry name" value="Cyt_c-like_dom_sf"/>
</dbReference>
<reference evidence="7 8" key="1">
    <citation type="submission" date="2018-11" db="EMBL/GenBank/DDBJ databases">
        <title>The genome of Variovorax sp T529.</title>
        <authorList>
            <person name="Gao J."/>
        </authorList>
    </citation>
    <scope>NUCLEOTIDE SEQUENCE [LARGE SCALE GENOMIC DNA]</scope>
    <source>
        <strain evidence="7 8">T529</strain>
    </source>
</reference>
<accession>A0A3P3EML1</accession>
<keyword evidence="1 4" id="KW-0349">Heme</keyword>
<feature type="signal peptide" evidence="5">
    <location>
        <begin position="1"/>
        <end position="22"/>
    </location>
</feature>
<evidence type="ECO:0000259" key="6">
    <source>
        <dbReference type="PROSITE" id="PS51007"/>
    </source>
</evidence>
<keyword evidence="2 4" id="KW-0479">Metal-binding</keyword>
<dbReference type="Gene3D" id="1.10.760.10">
    <property type="entry name" value="Cytochrome c-like domain"/>
    <property type="match status" value="1"/>
</dbReference>
<sequence>MVAAPSCRAVCPLALLVLAVLAGGCTPGDDGPAFGQAPPAQRERGRLLLAQYQCGSCHTIPDVQAARGRTGPTLAAFGRRSYIAGQVPNSPDALVRWIVAPATVVPGTLMPAMGVSPDDARDMAAYLLALER</sequence>
<dbReference type="GO" id="GO:0020037">
    <property type="term" value="F:heme binding"/>
    <property type="evidence" value="ECO:0007669"/>
    <property type="project" value="InterPro"/>
</dbReference>
<dbReference type="PROSITE" id="PS51007">
    <property type="entry name" value="CYTC"/>
    <property type="match status" value="1"/>
</dbReference>
<proteinExistence type="predicted"/>
<dbReference type="GO" id="GO:0046872">
    <property type="term" value="F:metal ion binding"/>
    <property type="evidence" value="ECO:0007669"/>
    <property type="project" value="UniProtKB-KW"/>
</dbReference>
<name>A0A3P3EML1_9BURK</name>
<evidence type="ECO:0000313" key="7">
    <source>
        <dbReference type="EMBL" id="RRH87653.1"/>
    </source>
</evidence>
<dbReference type="InterPro" id="IPR009056">
    <property type="entry name" value="Cyt_c-like_dom"/>
</dbReference>
<dbReference type="SUPFAM" id="SSF46626">
    <property type="entry name" value="Cytochrome c"/>
    <property type="match status" value="1"/>
</dbReference>
<gene>
    <name evidence="7" type="ORF">EH244_16520</name>
</gene>